<reference evidence="2" key="1">
    <citation type="submission" date="2013-08" db="EMBL/GenBank/DDBJ databases">
        <title>Gene expansion shapes genome architecture in the human pathogen Lichtheimia corymbifera: an evolutionary genomics analysis in the ancient terrestrial Mucorales (Mucoromycotina).</title>
        <authorList>
            <person name="Schwartze V.U."/>
            <person name="Winter S."/>
            <person name="Shelest E."/>
            <person name="Marcet-Houben M."/>
            <person name="Horn F."/>
            <person name="Wehner S."/>
            <person name="Hoffmann K."/>
            <person name="Riege K."/>
            <person name="Sammeth M."/>
            <person name="Nowrousian M."/>
            <person name="Valiante V."/>
            <person name="Linde J."/>
            <person name="Jacobsen I.D."/>
            <person name="Marz M."/>
            <person name="Brakhage A.A."/>
            <person name="Gabaldon T."/>
            <person name="Bocker S."/>
            <person name="Voigt K."/>
        </authorList>
    </citation>
    <scope>NUCLEOTIDE SEQUENCE [LARGE SCALE GENOMIC DNA]</scope>
    <source>
        <strain evidence="2">FSU 9682</strain>
    </source>
</reference>
<dbReference type="VEuPathDB" id="FungiDB:LCOR_03151.1"/>
<gene>
    <name evidence="2" type="ORF">LCOR_03151.1</name>
</gene>
<dbReference type="EMBL" id="CBTN010000010">
    <property type="protein sequence ID" value="CDH51564.1"/>
    <property type="molecule type" value="Genomic_DNA"/>
</dbReference>
<dbReference type="Proteomes" id="UP000027586">
    <property type="component" value="Unassembled WGS sequence"/>
</dbReference>
<keyword evidence="1" id="KW-0812">Transmembrane</keyword>
<dbReference type="AlphaFoldDB" id="A0A068RNM5"/>
<protein>
    <submittedName>
        <fullName evidence="2">Uncharacterized protein</fullName>
    </submittedName>
</protein>
<evidence type="ECO:0000313" key="2">
    <source>
        <dbReference type="EMBL" id="CDH51564.1"/>
    </source>
</evidence>
<evidence type="ECO:0000256" key="1">
    <source>
        <dbReference type="SAM" id="Phobius"/>
    </source>
</evidence>
<keyword evidence="1" id="KW-1133">Transmembrane helix</keyword>
<keyword evidence="3" id="KW-1185">Reference proteome</keyword>
<evidence type="ECO:0000313" key="3">
    <source>
        <dbReference type="Proteomes" id="UP000027586"/>
    </source>
</evidence>
<proteinExistence type="predicted"/>
<name>A0A068RNM5_9FUNG</name>
<keyword evidence="1" id="KW-0472">Membrane</keyword>
<comment type="caution">
    <text evidence="2">The sequence shown here is derived from an EMBL/GenBank/DDBJ whole genome shotgun (WGS) entry which is preliminary data.</text>
</comment>
<dbReference type="OrthoDB" id="2244108at2759"/>
<accession>A0A068RNM5</accession>
<organism evidence="2 3">
    <name type="scientific">Lichtheimia corymbifera JMRC:FSU:9682</name>
    <dbReference type="NCBI Taxonomy" id="1263082"/>
    <lineage>
        <taxon>Eukaryota</taxon>
        <taxon>Fungi</taxon>
        <taxon>Fungi incertae sedis</taxon>
        <taxon>Mucoromycota</taxon>
        <taxon>Mucoromycotina</taxon>
        <taxon>Mucoromycetes</taxon>
        <taxon>Mucorales</taxon>
        <taxon>Lichtheimiaceae</taxon>
        <taxon>Lichtheimia</taxon>
    </lineage>
</organism>
<feature type="transmembrane region" description="Helical" evidence="1">
    <location>
        <begin position="123"/>
        <end position="145"/>
    </location>
</feature>
<sequence length="195" mass="22437">MSSRPQPQQLNSQSLNPATVMEINVLKRVAMEQQRTNPGASIPYFAKICQIVDNQRPPDNDPMRLNIIRADAHAQLADAYHKVQNWIQCEASLMVAVKIWERMLETPEETDGKMTARTRLGEAIEVFCFLLGINLLLLCILWFPWRLVVSFHWKRAPLQGGFNVGQHFLGCLMIPHNHHFPFVILRVIVLLIRFS</sequence>